<evidence type="ECO:0000256" key="1">
    <source>
        <dbReference type="SAM" id="Phobius"/>
    </source>
</evidence>
<sequence length="131" mass="13746">MAGAVGAAVLRRGAAVEAWSGPVHWFAWTAVGVVLTLMAAGWVNARRKVCAVELTDETLRQGQQELPVARIAALHDGDAPGAPVLGGGLTVPRKTTEVPLTLDDGSVVLAWARFPGRMRAALNSVLRKENG</sequence>
<keyword evidence="1" id="KW-0472">Membrane</keyword>
<keyword evidence="1" id="KW-1133">Transmembrane helix</keyword>
<gene>
    <name evidence="2" type="ORF">ACFQV2_36285</name>
</gene>
<keyword evidence="1" id="KW-0812">Transmembrane</keyword>
<name>A0ABW2TVX2_9PSEU</name>
<proteinExistence type="predicted"/>
<organism evidence="2 3">
    <name type="scientific">Actinokineospora soli</name>
    <dbReference type="NCBI Taxonomy" id="1048753"/>
    <lineage>
        <taxon>Bacteria</taxon>
        <taxon>Bacillati</taxon>
        <taxon>Actinomycetota</taxon>
        <taxon>Actinomycetes</taxon>
        <taxon>Pseudonocardiales</taxon>
        <taxon>Pseudonocardiaceae</taxon>
        <taxon>Actinokineospora</taxon>
    </lineage>
</organism>
<dbReference type="EMBL" id="JBHTEY010000004">
    <property type="protein sequence ID" value="MFC7618042.1"/>
    <property type="molecule type" value="Genomic_DNA"/>
</dbReference>
<keyword evidence="3" id="KW-1185">Reference proteome</keyword>
<accession>A0ABW2TVX2</accession>
<evidence type="ECO:0000313" key="3">
    <source>
        <dbReference type="Proteomes" id="UP001596512"/>
    </source>
</evidence>
<evidence type="ECO:0000313" key="2">
    <source>
        <dbReference type="EMBL" id="MFC7618042.1"/>
    </source>
</evidence>
<feature type="transmembrane region" description="Helical" evidence="1">
    <location>
        <begin position="25"/>
        <end position="45"/>
    </location>
</feature>
<dbReference type="Proteomes" id="UP001596512">
    <property type="component" value="Unassembled WGS sequence"/>
</dbReference>
<comment type="caution">
    <text evidence="2">The sequence shown here is derived from an EMBL/GenBank/DDBJ whole genome shotgun (WGS) entry which is preliminary data.</text>
</comment>
<protein>
    <recommendedName>
        <fullName evidence="4">PH domain-containing protein</fullName>
    </recommendedName>
</protein>
<evidence type="ECO:0008006" key="4">
    <source>
        <dbReference type="Google" id="ProtNLM"/>
    </source>
</evidence>
<reference evidence="3" key="1">
    <citation type="journal article" date="2019" name="Int. J. Syst. Evol. Microbiol.">
        <title>The Global Catalogue of Microorganisms (GCM) 10K type strain sequencing project: providing services to taxonomists for standard genome sequencing and annotation.</title>
        <authorList>
            <consortium name="The Broad Institute Genomics Platform"/>
            <consortium name="The Broad Institute Genome Sequencing Center for Infectious Disease"/>
            <person name="Wu L."/>
            <person name="Ma J."/>
        </authorList>
    </citation>
    <scope>NUCLEOTIDE SEQUENCE [LARGE SCALE GENOMIC DNA]</scope>
    <source>
        <strain evidence="3">JCM 17695</strain>
    </source>
</reference>